<accession>A0A3P6DMV2</accession>
<sequence length="38" mass="4168">MVFMSFSNVRVPMATHYVPAANNKCRTRALHAVTSSAT</sequence>
<organism evidence="1">
    <name type="scientific">Brassica oleracea</name>
    <name type="common">Wild cabbage</name>
    <dbReference type="NCBI Taxonomy" id="3712"/>
    <lineage>
        <taxon>Eukaryota</taxon>
        <taxon>Viridiplantae</taxon>
        <taxon>Streptophyta</taxon>
        <taxon>Embryophyta</taxon>
        <taxon>Tracheophyta</taxon>
        <taxon>Spermatophyta</taxon>
        <taxon>Magnoliopsida</taxon>
        <taxon>eudicotyledons</taxon>
        <taxon>Gunneridae</taxon>
        <taxon>Pentapetalae</taxon>
        <taxon>rosids</taxon>
        <taxon>malvids</taxon>
        <taxon>Brassicales</taxon>
        <taxon>Brassicaceae</taxon>
        <taxon>Brassiceae</taxon>
        <taxon>Brassica</taxon>
    </lineage>
</organism>
<evidence type="ECO:0000313" key="1">
    <source>
        <dbReference type="EMBL" id="VDD23505.1"/>
    </source>
</evidence>
<protein>
    <submittedName>
        <fullName evidence="1">Uncharacterized protein</fullName>
    </submittedName>
</protein>
<name>A0A3P6DMV2_BRAOL</name>
<dbReference type="AlphaFoldDB" id="A0A3P6DMV2"/>
<reference evidence="1" key="1">
    <citation type="submission" date="2018-11" db="EMBL/GenBank/DDBJ databases">
        <authorList>
            <consortium name="Genoscope - CEA"/>
            <person name="William W."/>
        </authorList>
    </citation>
    <scope>NUCLEOTIDE SEQUENCE</scope>
</reference>
<proteinExistence type="predicted"/>
<dbReference type="EMBL" id="LR031874">
    <property type="protein sequence ID" value="VDD23505.1"/>
    <property type="molecule type" value="Genomic_DNA"/>
</dbReference>
<gene>
    <name evidence="1" type="ORF">BOLC2T09516H</name>
</gene>